<feature type="domain" description="J" evidence="1">
    <location>
        <begin position="9"/>
        <end position="76"/>
    </location>
</feature>
<dbReference type="Pfam" id="PF00226">
    <property type="entry name" value="DnaJ"/>
    <property type="match status" value="1"/>
</dbReference>
<dbReference type="Proteomes" id="UP000265882">
    <property type="component" value="Unassembled WGS sequence"/>
</dbReference>
<dbReference type="SUPFAM" id="SSF46565">
    <property type="entry name" value="Chaperone J-domain"/>
    <property type="match status" value="1"/>
</dbReference>
<dbReference type="Gene3D" id="1.10.287.110">
    <property type="entry name" value="DnaJ domain"/>
    <property type="match status" value="1"/>
</dbReference>
<evidence type="ECO:0000259" key="1">
    <source>
        <dbReference type="PROSITE" id="PS50076"/>
    </source>
</evidence>
<reference evidence="2 3" key="1">
    <citation type="journal article" date="2017" name="ISME J.">
        <title>Energy and carbon metabolisms in a deep terrestrial subsurface fluid microbial community.</title>
        <authorList>
            <person name="Momper L."/>
            <person name="Jungbluth S.P."/>
            <person name="Lee M.D."/>
            <person name="Amend J.P."/>
        </authorList>
    </citation>
    <scope>NUCLEOTIDE SEQUENCE [LARGE SCALE GENOMIC DNA]</scope>
    <source>
        <strain evidence="2">SURF_5</strain>
    </source>
</reference>
<evidence type="ECO:0000313" key="2">
    <source>
        <dbReference type="EMBL" id="RJP20407.1"/>
    </source>
</evidence>
<name>A0A3A4NIJ1_ABYX5</name>
<dbReference type="InterPro" id="IPR001623">
    <property type="entry name" value="DnaJ_domain"/>
</dbReference>
<proteinExistence type="predicted"/>
<sequence>MAQNSDQYNFYKVLSVQSNAQEPDIQKAYEEATASLRPEDMPAEERKAAILALVAADAAKLVLLDSKKRSLFDARLNEVRKIQTEKEKIEAKRAGKLQEQQSIEEDEKLKNVSLQLDAANAALSDFYYDQLFAAAKTRKFESVPPDNVMEWISSQRADLLRKAEQKGRRVSFRIDWRGFPAIQEMRKKRGEEIDAIVDQLVKDCCIW</sequence>
<dbReference type="AlphaFoldDB" id="A0A3A4NIJ1"/>
<dbReference type="EMBL" id="QZKU01000077">
    <property type="protein sequence ID" value="RJP20407.1"/>
    <property type="molecule type" value="Genomic_DNA"/>
</dbReference>
<evidence type="ECO:0000313" key="3">
    <source>
        <dbReference type="Proteomes" id="UP000265882"/>
    </source>
</evidence>
<organism evidence="2 3">
    <name type="scientific">Abyssobacteria bacterium (strain SURF_5)</name>
    <dbReference type="NCBI Taxonomy" id="2093360"/>
    <lineage>
        <taxon>Bacteria</taxon>
        <taxon>Pseudomonadati</taxon>
        <taxon>Candidatus Hydrogenedentota</taxon>
        <taxon>Candidatus Abyssobacteria</taxon>
    </lineage>
</organism>
<comment type="caution">
    <text evidence="2">The sequence shown here is derived from an EMBL/GenBank/DDBJ whole genome shotgun (WGS) entry which is preliminary data.</text>
</comment>
<gene>
    <name evidence="2" type="ORF">C4520_11555</name>
</gene>
<dbReference type="PROSITE" id="PS50076">
    <property type="entry name" value="DNAJ_2"/>
    <property type="match status" value="1"/>
</dbReference>
<protein>
    <recommendedName>
        <fullName evidence="1">J domain-containing protein</fullName>
    </recommendedName>
</protein>
<dbReference type="InterPro" id="IPR036869">
    <property type="entry name" value="J_dom_sf"/>
</dbReference>
<accession>A0A3A4NIJ1</accession>